<feature type="compositionally biased region" description="Basic and acidic residues" evidence="1">
    <location>
        <begin position="38"/>
        <end position="48"/>
    </location>
</feature>
<feature type="compositionally biased region" description="Basic and acidic residues" evidence="1">
    <location>
        <begin position="13"/>
        <end position="27"/>
    </location>
</feature>
<dbReference type="AlphaFoldDB" id="A0A5E4Y246"/>
<feature type="region of interest" description="Disordered" evidence="1">
    <location>
        <begin position="1"/>
        <end position="75"/>
    </location>
</feature>
<name>A0A5E4Y246_9BURK</name>
<dbReference type="EMBL" id="CABPSD010000016">
    <property type="protein sequence ID" value="VVE42398.1"/>
    <property type="molecule type" value="Genomic_DNA"/>
</dbReference>
<organism evidence="2 3">
    <name type="scientific">Pandoraea morbifera</name>
    <dbReference type="NCBI Taxonomy" id="2508300"/>
    <lineage>
        <taxon>Bacteria</taxon>
        <taxon>Pseudomonadati</taxon>
        <taxon>Pseudomonadota</taxon>
        <taxon>Betaproteobacteria</taxon>
        <taxon>Burkholderiales</taxon>
        <taxon>Burkholderiaceae</taxon>
        <taxon>Pandoraea</taxon>
    </lineage>
</organism>
<keyword evidence="3" id="KW-1185">Reference proteome</keyword>
<proteinExistence type="predicted"/>
<feature type="region of interest" description="Disordered" evidence="1">
    <location>
        <begin position="95"/>
        <end position="115"/>
    </location>
</feature>
<reference evidence="2 3" key="1">
    <citation type="submission" date="2019-08" db="EMBL/GenBank/DDBJ databases">
        <authorList>
            <person name="Peeters C."/>
        </authorList>
    </citation>
    <scope>NUCLEOTIDE SEQUENCE [LARGE SCALE GENOMIC DNA]</scope>
    <source>
        <strain evidence="2 3">LMG 31116</strain>
    </source>
</reference>
<sequence>MRHRTKLPPAQDHLPRGRSDDHLDKRTWRAYNRRRSRPAHDTADDDIGRSAAARDGSGPPALARSGRLRSPTFAPHGDTVVHVLSAPAPRLRRARACDVRRPQHARRRRHRAPRQRPLWQNARRVGQTGEIATACQSARREQSGRCASSKTCRTKHARAPDTSDASDAWRSTATQDASHCLAQNVAQVTADHRRSSARARSRLRRASRAYASG</sequence>
<dbReference type="Proteomes" id="UP000368474">
    <property type="component" value="Unassembled WGS sequence"/>
</dbReference>
<evidence type="ECO:0000313" key="2">
    <source>
        <dbReference type="EMBL" id="VVE42398.1"/>
    </source>
</evidence>
<evidence type="ECO:0000313" key="3">
    <source>
        <dbReference type="Proteomes" id="UP000368474"/>
    </source>
</evidence>
<evidence type="ECO:0000256" key="1">
    <source>
        <dbReference type="SAM" id="MobiDB-lite"/>
    </source>
</evidence>
<feature type="region of interest" description="Disordered" evidence="1">
    <location>
        <begin position="186"/>
        <end position="213"/>
    </location>
</feature>
<feature type="compositionally biased region" description="Basic residues" evidence="1">
    <location>
        <begin position="195"/>
        <end position="207"/>
    </location>
</feature>
<gene>
    <name evidence="2" type="ORF">PMO31116_04185</name>
</gene>
<feature type="compositionally biased region" description="Basic residues" evidence="1">
    <location>
        <begin position="102"/>
        <end position="114"/>
    </location>
</feature>
<protein>
    <submittedName>
        <fullName evidence="2">Uncharacterized protein</fullName>
    </submittedName>
</protein>
<accession>A0A5E4Y246</accession>